<feature type="domain" description="DUF4145" evidence="1">
    <location>
        <begin position="142"/>
        <end position="219"/>
    </location>
</feature>
<evidence type="ECO:0000313" key="3">
    <source>
        <dbReference type="Proteomes" id="UP001611383"/>
    </source>
</evidence>
<organism evidence="2 3">
    <name type="scientific">Archangium minus</name>
    <dbReference type="NCBI Taxonomy" id="83450"/>
    <lineage>
        <taxon>Bacteria</taxon>
        <taxon>Pseudomonadati</taxon>
        <taxon>Myxococcota</taxon>
        <taxon>Myxococcia</taxon>
        <taxon>Myxococcales</taxon>
        <taxon>Cystobacterineae</taxon>
        <taxon>Archangiaceae</taxon>
        <taxon>Archangium</taxon>
    </lineage>
</organism>
<dbReference type="RefSeq" id="WP_395806757.1">
    <property type="nucleotide sequence ID" value="NZ_CP043494.1"/>
</dbReference>
<protein>
    <submittedName>
        <fullName evidence="2">DUF4145 domain-containing protein</fullName>
    </submittedName>
</protein>
<dbReference type="InterPro" id="IPR025285">
    <property type="entry name" value="DUF4145"/>
</dbReference>
<dbReference type="Pfam" id="PF13643">
    <property type="entry name" value="DUF4145"/>
    <property type="match status" value="1"/>
</dbReference>
<proteinExistence type="predicted"/>
<accession>A0ABY9X126</accession>
<keyword evidence="3" id="KW-1185">Reference proteome</keyword>
<dbReference type="Proteomes" id="UP001611383">
    <property type="component" value="Chromosome"/>
</dbReference>
<evidence type="ECO:0000313" key="2">
    <source>
        <dbReference type="EMBL" id="WNG49090.1"/>
    </source>
</evidence>
<sequence length="258" mass="29475">MQPCEVCFNRDLWLATFTSYSTPPWPCPVCAAGTLALEKDTLLTRESFESKKDREPYPEIWDYDWTYGHFTALFQCTHADCLSSVTACGDYRVTREDDEEVGERYDYVCTPTHFNPAPPMLRLPRGCTDAIANELTLAWGLYWSDPGASVNHIRTSLERLMDYLAIPPLSKLHHRIEAYRHKEPELGEHLMAIKWLGNSGSHGDDGLTKEDVLDALPLLEHVLGEVFEMRSKELNRLREKLLEKHDPKRAKKAPEVGA</sequence>
<gene>
    <name evidence="2" type="ORF">F0U60_36950</name>
</gene>
<evidence type="ECO:0000259" key="1">
    <source>
        <dbReference type="Pfam" id="PF13643"/>
    </source>
</evidence>
<name>A0ABY9X126_9BACT</name>
<dbReference type="EMBL" id="CP043494">
    <property type="protein sequence ID" value="WNG49090.1"/>
    <property type="molecule type" value="Genomic_DNA"/>
</dbReference>
<reference evidence="2 3" key="1">
    <citation type="submission" date="2019-08" db="EMBL/GenBank/DDBJ databases">
        <title>Archangium and Cystobacter genomes.</title>
        <authorList>
            <person name="Chen I.-C.K."/>
            <person name="Wielgoss S."/>
        </authorList>
    </citation>
    <scope>NUCLEOTIDE SEQUENCE [LARGE SCALE GENOMIC DNA]</scope>
    <source>
        <strain evidence="2 3">Cbm 6</strain>
    </source>
</reference>